<proteinExistence type="predicted"/>
<gene>
    <name evidence="2" type="ORF">CAMP_LOCUS18684</name>
</gene>
<evidence type="ECO:0008006" key="4">
    <source>
        <dbReference type="Google" id="ProtNLM"/>
    </source>
</evidence>
<dbReference type="AlphaFoldDB" id="A0A9P1J4B9"/>
<comment type="caution">
    <text evidence="2">The sequence shown here is derived from an EMBL/GenBank/DDBJ whole genome shotgun (WGS) entry which is preliminary data.</text>
</comment>
<accession>A0A9P1J4B9</accession>
<feature type="signal peptide" evidence="1">
    <location>
        <begin position="1"/>
        <end position="18"/>
    </location>
</feature>
<feature type="chain" id="PRO_5040375053" description="Receptor ligand binding region domain-containing protein" evidence="1">
    <location>
        <begin position="19"/>
        <end position="235"/>
    </location>
</feature>
<protein>
    <recommendedName>
        <fullName evidence="4">Receptor ligand binding region domain-containing protein</fullName>
    </recommendedName>
</protein>
<keyword evidence="3" id="KW-1185">Reference proteome</keyword>
<name>A0A9P1J4B9_9PELO</name>
<reference evidence="2" key="1">
    <citation type="submission" date="2022-11" db="EMBL/GenBank/DDBJ databases">
        <authorList>
            <person name="Kikuchi T."/>
        </authorList>
    </citation>
    <scope>NUCLEOTIDE SEQUENCE</scope>
    <source>
        <strain evidence="2">PS1010</strain>
    </source>
</reference>
<organism evidence="2 3">
    <name type="scientific">Caenorhabditis angaria</name>
    <dbReference type="NCBI Taxonomy" id="860376"/>
    <lineage>
        <taxon>Eukaryota</taxon>
        <taxon>Metazoa</taxon>
        <taxon>Ecdysozoa</taxon>
        <taxon>Nematoda</taxon>
        <taxon>Chromadorea</taxon>
        <taxon>Rhabditida</taxon>
        <taxon>Rhabditina</taxon>
        <taxon>Rhabditomorpha</taxon>
        <taxon>Rhabditoidea</taxon>
        <taxon>Rhabditidae</taxon>
        <taxon>Peloderinae</taxon>
        <taxon>Caenorhabditis</taxon>
    </lineage>
</organism>
<dbReference type="EMBL" id="CANHGI010000006">
    <property type="protein sequence ID" value="CAI5456047.1"/>
    <property type="molecule type" value="Genomic_DNA"/>
</dbReference>
<evidence type="ECO:0000313" key="2">
    <source>
        <dbReference type="EMBL" id="CAI5456047.1"/>
    </source>
</evidence>
<sequence>MIFRWILLLLLCSLLSNSEVILITMDANDNFAETVLLHLNISKQFYVDKLRIETVTLNKIVMDDDYNITSVCDSMQNVSFVISICRSTRSIEIIHELAQMSQVPTIQVDFNYWPLPLNFNETKNDVSTTSNSYVKMVMSTLVFQNVITDIFADLNITPNTTVLYDNIFRKQTKLVHKITMTFSHSSTRFQIMERSVFCNTGCQISVDGNNSSKNAGTNRNAQTKLDKLIDFCREN</sequence>
<keyword evidence="1" id="KW-0732">Signal</keyword>
<evidence type="ECO:0000256" key="1">
    <source>
        <dbReference type="SAM" id="SignalP"/>
    </source>
</evidence>
<evidence type="ECO:0000313" key="3">
    <source>
        <dbReference type="Proteomes" id="UP001152747"/>
    </source>
</evidence>
<dbReference type="Proteomes" id="UP001152747">
    <property type="component" value="Unassembled WGS sequence"/>
</dbReference>
<dbReference type="OrthoDB" id="5875815at2759"/>